<evidence type="ECO:0000256" key="2">
    <source>
        <dbReference type="ARBA" id="ARBA00022771"/>
    </source>
</evidence>
<comment type="subcellular location">
    <subcellularLocation>
        <location evidence="6">Nucleus</location>
        <location evidence="6">Nucleoplasm</location>
    </subcellularLocation>
</comment>
<dbReference type="Proteomes" id="UP000265000">
    <property type="component" value="Unplaced"/>
</dbReference>
<feature type="domain" description="THAP-type" evidence="8">
    <location>
        <begin position="1"/>
        <end position="101"/>
    </location>
</feature>
<keyword evidence="6" id="KW-0805">Transcription regulation</keyword>
<feature type="region of interest" description="Disordered" evidence="7">
    <location>
        <begin position="102"/>
        <end position="138"/>
    </location>
</feature>
<keyword evidence="10" id="KW-1185">Reference proteome</keyword>
<feature type="compositionally biased region" description="Low complexity" evidence="7">
    <location>
        <begin position="111"/>
        <end position="129"/>
    </location>
</feature>
<dbReference type="SMART" id="SM00980">
    <property type="entry name" value="THAP"/>
    <property type="match status" value="1"/>
</dbReference>
<dbReference type="PROSITE" id="PS50950">
    <property type="entry name" value="ZF_THAP"/>
    <property type="match status" value="1"/>
</dbReference>
<comment type="function">
    <text evidence="6">DNA-binding transcription regulator that regulates endothelial cell proliferation and G1/S cell-cycle progression. Specifically binds the 5'-[AT]NTNN[GT]GGCA[AGT]-3' core DNA sequence and acts by modulating expression of pRB-E2F cell-cycle target genes.</text>
</comment>
<dbReference type="Ensembl" id="ENSFHET00000023111.1">
    <property type="protein sequence ID" value="ENSFHEP00000015097.1"/>
    <property type="gene ID" value="ENSFHEG00000016708.1"/>
</dbReference>
<keyword evidence="6" id="KW-0539">Nucleus</keyword>
<evidence type="ECO:0000256" key="4">
    <source>
        <dbReference type="ARBA" id="ARBA00023125"/>
    </source>
</evidence>
<proteinExistence type="inferred from homology"/>
<dbReference type="Pfam" id="PF05485">
    <property type="entry name" value="THAP"/>
    <property type="match status" value="1"/>
</dbReference>
<organism evidence="9 10">
    <name type="scientific">Fundulus heteroclitus</name>
    <name type="common">Killifish</name>
    <name type="synonym">Mummichog</name>
    <dbReference type="NCBI Taxonomy" id="8078"/>
    <lineage>
        <taxon>Eukaryota</taxon>
        <taxon>Metazoa</taxon>
        <taxon>Chordata</taxon>
        <taxon>Craniata</taxon>
        <taxon>Vertebrata</taxon>
        <taxon>Euteleostomi</taxon>
        <taxon>Actinopterygii</taxon>
        <taxon>Neopterygii</taxon>
        <taxon>Teleostei</taxon>
        <taxon>Neoteleostei</taxon>
        <taxon>Acanthomorphata</taxon>
        <taxon>Ovalentaria</taxon>
        <taxon>Atherinomorphae</taxon>
        <taxon>Cyprinodontiformes</taxon>
        <taxon>Fundulidae</taxon>
        <taxon>Fundulus</taxon>
    </lineage>
</organism>
<dbReference type="GO" id="GO:0001935">
    <property type="term" value="P:endothelial cell proliferation"/>
    <property type="evidence" value="ECO:0007669"/>
    <property type="project" value="UniProtKB-UniRule"/>
</dbReference>
<evidence type="ECO:0000259" key="8">
    <source>
        <dbReference type="PROSITE" id="PS50950"/>
    </source>
</evidence>
<evidence type="ECO:0000256" key="5">
    <source>
        <dbReference type="PROSITE-ProRule" id="PRU00309"/>
    </source>
</evidence>
<dbReference type="PANTHER" id="PTHR46600:SF11">
    <property type="entry name" value="THAP DOMAIN-CONTAINING PROTEIN 10"/>
    <property type="match status" value="1"/>
</dbReference>
<reference evidence="9" key="1">
    <citation type="submission" date="2025-08" db="UniProtKB">
        <authorList>
            <consortium name="Ensembl"/>
        </authorList>
    </citation>
    <scope>IDENTIFICATION</scope>
</reference>
<evidence type="ECO:0000256" key="7">
    <source>
        <dbReference type="SAM" id="MobiDB-lite"/>
    </source>
</evidence>
<evidence type="ECO:0000256" key="3">
    <source>
        <dbReference type="ARBA" id="ARBA00022833"/>
    </source>
</evidence>
<keyword evidence="4 5" id="KW-0238">DNA-binding</keyword>
<keyword evidence="1" id="KW-0479">Metal-binding</keyword>
<dbReference type="PANTHER" id="PTHR46600">
    <property type="entry name" value="THAP DOMAIN-CONTAINING"/>
    <property type="match status" value="1"/>
</dbReference>
<dbReference type="InterPro" id="IPR026516">
    <property type="entry name" value="THAP1/10"/>
</dbReference>
<dbReference type="GO" id="GO:0003700">
    <property type="term" value="F:DNA-binding transcription factor activity"/>
    <property type="evidence" value="ECO:0007669"/>
    <property type="project" value="UniProtKB-UniRule"/>
</dbReference>
<keyword evidence="6" id="KW-0804">Transcription</keyword>
<keyword evidence="3" id="KW-0862">Zinc</keyword>
<dbReference type="SUPFAM" id="SSF57716">
    <property type="entry name" value="Glucocorticoid receptor-like (DNA-binding domain)"/>
    <property type="match status" value="1"/>
</dbReference>
<keyword evidence="6" id="KW-0175">Coiled coil</keyword>
<dbReference type="InterPro" id="IPR006612">
    <property type="entry name" value="THAP_Znf"/>
</dbReference>
<evidence type="ECO:0000256" key="1">
    <source>
        <dbReference type="ARBA" id="ARBA00022723"/>
    </source>
</evidence>
<reference evidence="9" key="2">
    <citation type="submission" date="2025-09" db="UniProtKB">
        <authorList>
            <consortium name="Ensembl"/>
        </authorList>
    </citation>
    <scope>IDENTIFICATION</scope>
</reference>
<comment type="similarity">
    <text evidence="6">Belongs to the THAP1 family.</text>
</comment>
<accession>A0A3Q2PQI9</accession>
<sequence length="194" mass="22697">MPRRCVAMHCSHEDGRLYEWPKDRLRARLWTKFVQTKRMGFKVNRNVVTRPLLCYRHFKEDCFLNLKQYQHTQHLNWIFIYLPFPIIPRLLLNSTAVPTIHMPRPTGDGGASSEAASSPVTSTPRSPRSAYEKREHQRQIDDAINESAIFVSSSLKVNSKRRRRTTLGSSSIKRITTFSVQTAPVWRGRYYLMF</sequence>
<dbReference type="GO" id="GO:0008270">
    <property type="term" value="F:zinc ion binding"/>
    <property type="evidence" value="ECO:0007669"/>
    <property type="project" value="UniProtKB-KW"/>
</dbReference>
<evidence type="ECO:0000256" key="6">
    <source>
        <dbReference type="RuleBase" id="RU369073"/>
    </source>
</evidence>
<name>A0A3Q2PQI9_FUNHE</name>
<dbReference type="GO" id="GO:0005654">
    <property type="term" value="C:nucleoplasm"/>
    <property type="evidence" value="ECO:0007669"/>
    <property type="project" value="UniProtKB-SubCell"/>
</dbReference>
<dbReference type="GO" id="GO:0043565">
    <property type="term" value="F:sequence-specific DNA binding"/>
    <property type="evidence" value="ECO:0007669"/>
    <property type="project" value="UniProtKB-UniRule"/>
</dbReference>
<keyword evidence="6" id="KW-0131">Cell cycle</keyword>
<protein>
    <recommendedName>
        <fullName evidence="6">THAP domain-containing protein 1</fullName>
    </recommendedName>
</protein>
<evidence type="ECO:0000313" key="9">
    <source>
        <dbReference type="Ensembl" id="ENSFHEP00000015097.1"/>
    </source>
</evidence>
<dbReference type="AlphaFoldDB" id="A0A3Q2PQI9"/>
<keyword evidence="2 5" id="KW-0863">Zinc-finger</keyword>
<evidence type="ECO:0000313" key="10">
    <source>
        <dbReference type="Proteomes" id="UP000265000"/>
    </source>
</evidence>